<proteinExistence type="predicted"/>
<evidence type="ECO:0000313" key="3">
    <source>
        <dbReference type="Proteomes" id="UP000004310"/>
    </source>
</evidence>
<dbReference type="InterPro" id="IPR021232">
    <property type="entry name" value="DUF2735"/>
</dbReference>
<gene>
    <name evidence="2" type="ORF">FP2506_06516</name>
</gene>
<dbReference type="EMBL" id="AATP01000001">
    <property type="protein sequence ID" value="EAU42471.1"/>
    <property type="molecule type" value="Genomic_DNA"/>
</dbReference>
<comment type="caution">
    <text evidence="2">The sequence shown here is derived from an EMBL/GenBank/DDBJ whole genome shotgun (WGS) entry which is preliminary data.</text>
</comment>
<keyword evidence="3" id="KW-1185">Reference proteome</keyword>
<protein>
    <submittedName>
        <fullName evidence="2">Uncharacterized protein</fullName>
    </submittedName>
</protein>
<feature type="region of interest" description="Disordered" evidence="1">
    <location>
        <begin position="16"/>
        <end position="35"/>
    </location>
</feature>
<accession>Q0G793</accession>
<sequence>MATGFETQSATIYQFPVGGRSGMKNQQPRAWPSEKQVPQTVSQFDWRAAYHAEAIAEETGRN</sequence>
<evidence type="ECO:0000256" key="1">
    <source>
        <dbReference type="SAM" id="MobiDB-lite"/>
    </source>
</evidence>
<dbReference type="RefSeq" id="WP_007066445.1">
    <property type="nucleotide sequence ID" value="NZ_DS022272.1"/>
</dbReference>
<dbReference type="HOGENOM" id="CLU_2897666_0_0_5"/>
<reference evidence="2 3" key="1">
    <citation type="journal article" date="2010" name="J. Bacteriol.">
        <title>Genome sequence of Fulvimarina pelagi HTCC2506T, a Mn(II)-oxidizing alphaproteobacterium possessing an aerobic anoxygenic photosynthetic gene cluster and Xanthorhodopsin.</title>
        <authorList>
            <person name="Kang I."/>
            <person name="Oh H.M."/>
            <person name="Lim S.I."/>
            <person name="Ferriera S."/>
            <person name="Giovannoni S.J."/>
            <person name="Cho J.C."/>
        </authorList>
    </citation>
    <scope>NUCLEOTIDE SEQUENCE [LARGE SCALE GENOMIC DNA]</scope>
    <source>
        <strain evidence="2 3">HTCC2506</strain>
    </source>
</reference>
<organism evidence="2 3">
    <name type="scientific">Fulvimarina pelagi HTCC2506</name>
    <dbReference type="NCBI Taxonomy" id="314231"/>
    <lineage>
        <taxon>Bacteria</taxon>
        <taxon>Pseudomonadati</taxon>
        <taxon>Pseudomonadota</taxon>
        <taxon>Alphaproteobacteria</taxon>
        <taxon>Hyphomicrobiales</taxon>
        <taxon>Aurantimonadaceae</taxon>
        <taxon>Fulvimarina</taxon>
    </lineage>
</organism>
<evidence type="ECO:0000313" key="2">
    <source>
        <dbReference type="EMBL" id="EAU42471.1"/>
    </source>
</evidence>
<dbReference type="Pfam" id="PF10931">
    <property type="entry name" value="DUF2735"/>
    <property type="match status" value="1"/>
</dbReference>
<name>Q0G793_9HYPH</name>
<dbReference type="AlphaFoldDB" id="Q0G793"/>
<dbReference type="Proteomes" id="UP000004310">
    <property type="component" value="Unassembled WGS sequence"/>
</dbReference>